<keyword evidence="1" id="KW-0732">Signal</keyword>
<dbReference type="PANTHER" id="PTHR37841:SF1">
    <property type="entry name" value="DUF3298 DOMAIN-CONTAINING PROTEIN"/>
    <property type="match status" value="1"/>
</dbReference>
<sequence>MQKFLVTILAMILACLSLAGVSAQGAGEPNQQLYPLRKPTGNQWALSDRNGKIHARFTLPKYGTIQEFKDGLGLVRNTSIEKWGVIDHTGKLIVPYKYNYISSFSEGLASFQIGERSGVIDRTGKEVIPPKYERIVGFRFGRSAASVNKKWGLIDTKGNWIVQPTFDYVGYIPERQQYSNDPILIKQGPYYGYMDAKGTVLVPPKYVLAKEFSDGLAAVQEKDKQIGFINSKGEYIIAPIYYFTVPFRNGIAYASSWKADGKSLGGGLINKKGEWIIPPGEFTPFAGSSDVEEGIYRYYTNKEDGQSYAGAVTLTGEVILEPKYSAIGRFYNGIAMVRLHDGREGFINRKGEYLVSPRYFGTYQSPYGSLMDRNGLYAINWGLDGYLDYTGKLVIPPYR</sequence>
<organism evidence="3 4">
    <name type="scientific">Brevibacillus agri</name>
    <dbReference type="NCBI Taxonomy" id="51101"/>
    <lineage>
        <taxon>Bacteria</taxon>
        <taxon>Bacillati</taxon>
        <taxon>Bacillota</taxon>
        <taxon>Bacilli</taxon>
        <taxon>Bacillales</taxon>
        <taxon>Paenibacillaceae</taxon>
        <taxon>Brevibacillus</taxon>
    </lineage>
</organism>
<dbReference type="RefSeq" id="WP_005829634.1">
    <property type="nucleotide sequence ID" value="NZ_BJOD01000034.1"/>
</dbReference>
<dbReference type="EMBL" id="RHHN01000050">
    <property type="protein sequence ID" value="RNB52948.1"/>
    <property type="molecule type" value="Genomic_DNA"/>
</dbReference>
<reference evidence="2 5" key="2">
    <citation type="submission" date="2019-06" db="EMBL/GenBank/DDBJ databases">
        <title>Whole genome shotgun sequence of Brevibacillus agri NBRC 15538.</title>
        <authorList>
            <person name="Hosoyama A."/>
            <person name="Uohara A."/>
            <person name="Ohji S."/>
            <person name="Ichikawa N."/>
        </authorList>
    </citation>
    <scope>NUCLEOTIDE SEQUENCE [LARGE SCALE GENOMIC DNA]</scope>
    <source>
        <strain evidence="2 5">NBRC 15538</strain>
    </source>
</reference>
<keyword evidence="5" id="KW-1185">Reference proteome</keyword>
<dbReference type="InterPro" id="IPR032774">
    <property type="entry name" value="WG_beta_rep"/>
</dbReference>
<dbReference type="OrthoDB" id="210273at2"/>
<dbReference type="AlphaFoldDB" id="A0A3M8AP40"/>
<dbReference type="Proteomes" id="UP000276178">
    <property type="component" value="Unassembled WGS sequence"/>
</dbReference>
<dbReference type="PROSITE" id="PS51257">
    <property type="entry name" value="PROKAR_LIPOPROTEIN"/>
    <property type="match status" value="1"/>
</dbReference>
<protein>
    <submittedName>
        <fullName evidence="3">WG repeat-containing protein</fullName>
    </submittedName>
</protein>
<gene>
    <name evidence="2" type="ORF">BAG01nite_31460</name>
    <name evidence="3" type="ORF">EB820_18245</name>
</gene>
<dbReference type="PANTHER" id="PTHR37841">
    <property type="entry name" value="GLR2918 PROTEIN"/>
    <property type="match status" value="1"/>
</dbReference>
<name>A0A3M8AP40_9BACL</name>
<evidence type="ECO:0000313" key="3">
    <source>
        <dbReference type="EMBL" id="RNB52948.1"/>
    </source>
</evidence>
<feature type="chain" id="PRO_5038422914" evidence="1">
    <location>
        <begin position="20"/>
        <end position="399"/>
    </location>
</feature>
<evidence type="ECO:0000313" key="5">
    <source>
        <dbReference type="Proteomes" id="UP000317180"/>
    </source>
</evidence>
<evidence type="ECO:0000313" key="4">
    <source>
        <dbReference type="Proteomes" id="UP000276178"/>
    </source>
</evidence>
<dbReference type="EMBL" id="BJOD01000034">
    <property type="protein sequence ID" value="GED27044.1"/>
    <property type="molecule type" value="Genomic_DNA"/>
</dbReference>
<proteinExistence type="predicted"/>
<reference evidence="3 4" key="1">
    <citation type="submission" date="2018-10" db="EMBL/GenBank/DDBJ databases">
        <title>Phylogenomics of Brevibacillus.</title>
        <authorList>
            <person name="Dunlap C."/>
        </authorList>
    </citation>
    <scope>NUCLEOTIDE SEQUENCE [LARGE SCALE GENOMIC DNA]</scope>
    <source>
        <strain evidence="3 4">NRRL NRS 1219</strain>
    </source>
</reference>
<dbReference type="Proteomes" id="UP000317180">
    <property type="component" value="Unassembled WGS sequence"/>
</dbReference>
<evidence type="ECO:0000256" key="1">
    <source>
        <dbReference type="SAM" id="SignalP"/>
    </source>
</evidence>
<dbReference type="GeneID" id="82812836"/>
<evidence type="ECO:0000313" key="2">
    <source>
        <dbReference type="EMBL" id="GED27044.1"/>
    </source>
</evidence>
<accession>A0A3M8AP40</accession>
<feature type="signal peptide" evidence="1">
    <location>
        <begin position="1"/>
        <end position="19"/>
    </location>
</feature>
<comment type="caution">
    <text evidence="3">The sequence shown here is derived from an EMBL/GenBank/DDBJ whole genome shotgun (WGS) entry which is preliminary data.</text>
</comment>
<dbReference type="Pfam" id="PF14903">
    <property type="entry name" value="WG_beta_rep"/>
    <property type="match status" value="6"/>
</dbReference>